<dbReference type="Gene3D" id="3.90.1680.10">
    <property type="entry name" value="SOS response associated peptidase-like"/>
    <property type="match status" value="1"/>
</dbReference>
<reference evidence="1 2" key="1">
    <citation type="submission" date="2014-03" db="EMBL/GenBank/DDBJ databases">
        <title>Genome sequence of Sphingobium yanoikuyae B1.</title>
        <authorList>
            <person name="Gan H.M."/>
            <person name="Gan H.Y."/>
            <person name="Savka M.A."/>
        </authorList>
    </citation>
    <scope>NUCLEOTIDE SEQUENCE [LARGE SCALE GENOMIC DNA]</scope>
    <source>
        <strain evidence="1 2">B1</strain>
    </source>
</reference>
<protein>
    <recommendedName>
        <fullName evidence="3">DUF159 family protein</fullName>
    </recommendedName>
</protein>
<gene>
    <name evidence="1" type="ORF">CP98_01991</name>
</gene>
<dbReference type="Pfam" id="PF02586">
    <property type="entry name" value="SRAP"/>
    <property type="match status" value="1"/>
</dbReference>
<name>A0A084ENC8_SPHYA</name>
<comment type="caution">
    <text evidence="1">The sequence shown here is derived from an EMBL/GenBank/DDBJ whole genome shotgun (WGS) entry which is preliminary data.</text>
</comment>
<dbReference type="InterPro" id="IPR036590">
    <property type="entry name" value="SRAP-like"/>
</dbReference>
<evidence type="ECO:0008006" key="3">
    <source>
        <dbReference type="Google" id="ProtNLM"/>
    </source>
</evidence>
<sequence>MTSLLRCRAAVSEMATLFDAKAERGLDWHPTIWPGEAAPVVIAKETGRHLRVLRWGLPEDVCVKATADAKRGTLFAREIAGGFSSPLLLNRLKRCLIVVEDVAYPQGQAGQRTRSWLGLWDRPLSAWAGLCVSDPATRGFAGFLTAANARAEPVTRTMPVLLHPSEWEAWLSGAALHQLDTAYDSDAFYLERTPEIWASGHLPENKRDVSRAPV</sequence>
<dbReference type="SUPFAM" id="SSF143081">
    <property type="entry name" value="BB1717-like"/>
    <property type="match status" value="1"/>
</dbReference>
<dbReference type="RefSeq" id="WP_155276407.1">
    <property type="nucleotide sequence ID" value="NZ_JGVR01000009.1"/>
</dbReference>
<accession>A0A084ENC8</accession>
<dbReference type="PATRIC" id="fig|13690.10.peg.2050"/>
<dbReference type="eggNOG" id="COG2135">
    <property type="taxonomic scope" value="Bacteria"/>
</dbReference>
<dbReference type="AlphaFoldDB" id="A0A084ENC8"/>
<evidence type="ECO:0000313" key="1">
    <source>
        <dbReference type="EMBL" id="KEZ19470.1"/>
    </source>
</evidence>
<dbReference type="EMBL" id="JGVR01000009">
    <property type="protein sequence ID" value="KEZ19470.1"/>
    <property type="molecule type" value="Genomic_DNA"/>
</dbReference>
<evidence type="ECO:0000313" key="2">
    <source>
        <dbReference type="Proteomes" id="UP000028534"/>
    </source>
</evidence>
<dbReference type="InterPro" id="IPR003738">
    <property type="entry name" value="SRAP"/>
</dbReference>
<dbReference type="Proteomes" id="UP000028534">
    <property type="component" value="Unassembled WGS sequence"/>
</dbReference>
<proteinExistence type="predicted"/>
<dbReference type="GO" id="GO:0106300">
    <property type="term" value="P:protein-DNA covalent cross-linking repair"/>
    <property type="evidence" value="ECO:0007669"/>
    <property type="project" value="InterPro"/>
</dbReference>
<dbReference type="GO" id="GO:0003697">
    <property type="term" value="F:single-stranded DNA binding"/>
    <property type="evidence" value="ECO:0007669"/>
    <property type="project" value="InterPro"/>
</dbReference>
<organism evidence="1 2">
    <name type="scientific">Sphingobium yanoikuyae</name>
    <name type="common">Sphingomonas yanoikuyae</name>
    <dbReference type="NCBI Taxonomy" id="13690"/>
    <lineage>
        <taxon>Bacteria</taxon>
        <taxon>Pseudomonadati</taxon>
        <taxon>Pseudomonadota</taxon>
        <taxon>Alphaproteobacteria</taxon>
        <taxon>Sphingomonadales</taxon>
        <taxon>Sphingomonadaceae</taxon>
        <taxon>Sphingobium</taxon>
    </lineage>
</organism>